<evidence type="ECO:0000256" key="10">
    <source>
        <dbReference type="ARBA" id="ARBA00023136"/>
    </source>
</evidence>
<comment type="subcellular location">
    <subcellularLocation>
        <location evidence="3">Cell membrane</location>
        <topology evidence="3">Multi-pass membrane protein</topology>
    </subcellularLocation>
    <subcellularLocation>
        <location evidence="2">Cytoplasmic vesicle</location>
        <location evidence="2">Autophagosome membrane</location>
        <topology evidence="2">Multi-pass membrane protein</topology>
    </subcellularLocation>
    <subcellularLocation>
        <location evidence="1">Endosome membrane</location>
        <topology evidence="1">Multi-pass membrane protein</topology>
    </subcellularLocation>
</comment>
<evidence type="ECO:0000256" key="11">
    <source>
        <dbReference type="ARBA" id="ARBA00023180"/>
    </source>
</evidence>
<dbReference type="InterPro" id="IPR050911">
    <property type="entry name" value="DRAM/TMEM150_Autophagy_Mod"/>
</dbReference>
<dbReference type="CTD" id="284417"/>
<evidence type="ECO:0000256" key="5">
    <source>
        <dbReference type="ARBA" id="ARBA00022475"/>
    </source>
</evidence>
<organism evidence="16">
    <name type="scientific">Xenopus tropicalis</name>
    <name type="common">Western clawed frog</name>
    <name type="synonym">Silurana tropicalis</name>
    <dbReference type="NCBI Taxonomy" id="8364"/>
    <lineage>
        <taxon>Eukaryota</taxon>
        <taxon>Metazoa</taxon>
        <taxon>Chordata</taxon>
        <taxon>Craniata</taxon>
        <taxon>Vertebrata</taxon>
        <taxon>Euteleostomi</taxon>
        <taxon>Amphibia</taxon>
        <taxon>Batrachia</taxon>
        <taxon>Anura</taxon>
        <taxon>Pipoidea</taxon>
        <taxon>Pipidae</taxon>
        <taxon>Xenopodinae</taxon>
        <taxon>Xenopus</taxon>
        <taxon>Silurana</taxon>
    </lineage>
</organism>
<dbReference type="Bgee" id="ENSXETG00000025504">
    <property type="expression patterns" value="Expressed in gastrula and 2 other cell types or tissues"/>
</dbReference>
<evidence type="ECO:0000256" key="14">
    <source>
        <dbReference type="SAM" id="Phobius"/>
    </source>
</evidence>
<dbReference type="Proteomes" id="UP000008143">
    <property type="component" value="Chromosome 7"/>
</dbReference>
<evidence type="ECO:0000259" key="15">
    <source>
        <dbReference type="Pfam" id="PF10277"/>
    </source>
</evidence>
<reference evidence="16" key="2">
    <citation type="submission" date="2021-03" db="UniProtKB">
        <authorList>
            <consortium name="Ensembl"/>
        </authorList>
    </citation>
    <scope>IDENTIFICATION</scope>
</reference>
<dbReference type="GeneID" id="548751"/>
<gene>
    <name evidence="16 18 19" type="primary">tmem150b</name>
    <name evidence="18" type="synonym">tmem150b-a</name>
    <name evidence="18" type="synonym">tmem150b-b</name>
    <name evidence="18" type="synonym">tmem224</name>
</gene>
<evidence type="ECO:0000256" key="2">
    <source>
        <dbReference type="ARBA" id="ARBA00004542"/>
    </source>
</evidence>
<feature type="transmembrane region" description="Helical" evidence="14">
    <location>
        <begin position="199"/>
        <end position="219"/>
    </location>
</feature>
<evidence type="ECO:0000256" key="12">
    <source>
        <dbReference type="ARBA" id="ARBA00023329"/>
    </source>
</evidence>
<reference evidence="18" key="3">
    <citation type="submission" date="2025-04" db="UniProtKB">
        <authorList>
            <consortium name="RefSeq"/>
        </authorList>
    </citation>
    <scope>IDENTIFICATION</scope>
    <source>
        <strain evidence="18">Nigerian</strain>
        <tissue evidence="18">Liver and blood</tissue>
    </source>
</reference>
<dbReference type="GO" id="GO:0005886">
    <property type="term" value="C:plasma membrane"/>
    <property type="evidence" value="ECO:0007669"/>
    <property type="project" value="UniProtKB-SubCell"/>
</dbReference>
<proteinExistence type="inferred from homology"/>
<dbReference type="GO" id="GO:0000421">
    <property type="term" value="C:autophagosome membrane"/>
    <property type="evidence" value="ECO:0007669"/>
    <property type="project" value="UniProtKB-SubCell"/>
</dbReference>
<comment type="similarity">
    <text evidence="4">Belongs to the DRAM/TMEM150 family.</text>
</comment>
<keyword evidence="9" id="KW-0072">Autophagy</keyword>
<feature type="transmembrane region" description="Helical" evidence="14">
    <location>
        <begin position="138"/>
        <end position="162"/>
    </location>
</feature>
<evidence type="ECO:0000313" key="16">
    <source>
        <dbReference type="Ensembl" id="ENSXETP00000116389"/>
    </source>
</evidence>
<dbReference type="GO" id="GO:0010008">
    <property type="term" value="C:endosome membrane"/>
    <property type="evidence" value="ECO:0007669"/>
    <property type="project" value="UniProtKB-SubCell"/>
</dbReference>
<feature type="transmembrane region" description="Helical" evidence="14">
    <location>
        <begin position="75"/>
        <end position="93"/>
    </location>
</feature>
<dbReference type="OMA" id="IRYHQLR"/>
<evidence type="ECO:0000313" key="17">
    <source>
        <dbReference type="Proteomes" id="UP000008143"/>
    </source>
</evidence>
<protein>
    <submittedName>
        <fullName evidence="16 18">Modulator of macroautophagy TMEM150B</fullName>
    </submittedName>
</protein>
<dbReference type="OrthoDB" id="191706at2759"/>
<dbReference type="PANTHER" id="PTHR21324">
    <property type="entry name" value="FASTING-INDUCIBLE INTEGRAL MEMBRANE PROTEIN TM6P1-RELATED"/>
    <property type="match status" value="1"/>
</dbReference>
<feature type="domain" description="CWH43-like N-terminal" evidence="15">
    <location>
        <begin position="26"/>
        <end position="225"/>
    </location>
</feature>
<dbReference type="GeneTree" id="ENSGT01030000234578"/>
<dbReference type="AlphaFoldDB" id="A0A803K803"/>
<accession>A0A803K803</accession>
<dbReference type="RefSeq" id="XP_017950877.1">
    <property type="nucleotide sequence ID" value="XM_018095388.2"/>
</dbReference>
<keyword evidence="5" id="KW-1003">Cell membrane</keyword>
<dbReference type="Xenbase" id="XB-GENE-5873606">
    <property type="gene designation" value="tmem150b"/>
</dbReference>
<evidence type="ECO:0000256" key="13">
    <source>
        <dbReference type="ARBA" id="ARBA00045144"/>
    </source>
</evidence>
<sequence>MSMQVARISLVLPVLVFFRLLIMWAWALLPICLTIWATAGIWIVYGMSVSNGSVNLTDGFPFISLCGTYPPQSCVFGQVLNVGAMLGVWISVIRFQQIRDYGCHSVLNSVSLAMGLLCALGTSIVGNFQQSNQLETHLAGAFLAFVIGNIYFWMQTVLTYMVKPKHGGCYIGPIRFCLSVACTALIVLMAVFLKLNMKSISAICEWIVAMILFLLYGLFSVDFWHLDGHYFHVKKRTAIPNEVEVSTVTLNI</sequence>
<keyword evidence="12" id="KW-0968">Cytoplasmic vesicle</keyword>
<name>A0A803K803_XENTR</name>
<evidence type="ECO:0000313" key="19">
    <source>
        <dbReference type="Xenbase" id="XB-GENE-5873606"/>
    </source>
</evidence>
<keyword evidence="11" id="KW-0325">Glycoprotein</keyword>
<dbReference type="AGR" id="Xenbase:XB-GENE-5873606"/>
<evidence type="ECO:0000256" key="6">
    <source>
        <dbReference type="ARBA" id="ARBA00022692"/>
    </source>
</evidence>
<evidence type="ECO:0000256" key="8">
    <source>
        <dbReference type="ARBA" id="ARBA00022989"/>
    </source>
</evidence>
<feature type="transmembrane region" description="Helical" evidence="14">
    <location>
        <begin position="174"/>
        <end position="193"/>
    </location>
</feature>
<dbReference type="InterPro" id="IPR019402">
    <property type="entry name" value="CWH43_N"/>
</dbReference>
<dbReference type="Pfam" id="PF10277">
    <property type="entry name" value="Frag1"/>
    <property type="match status" value="1"/>
</dbReference>
<keyword evidence="7" id="KW-0967">Endosome</keyword>
<reference evidence="16" key="1">
    <citation type="journal article" date="2010" name="Science">
        <title>The genome of the Western clawed frog Xenopus tropicalis.</title>
        <authorList>
            <person name="Hellsten U."/>
            <person name="Harland R.M."/>
            <person name="Gilchrist M.J."/>
            <person name="Hendrix D."/>
            <person name="Jurka J."/>
            <person name="Kapitonov V."/>
            <person name="Ovcharenko I."/>
            <person name="Putnam N.H."/>
            <person name="Shu S."/>
            <person name="Taher L."/>
            <person name="Blitz I.L."/>
            <person name="Blumberg B."/>
            <person name="Dichmann D.S."/>
            <person name="Dubchak I."/>
            <person name="Amaya E."/>
            <person name="Detter J.C."/>
            <person name="Fletcher R."/>
            <person name="Gerhard D.S."/>
            <person name="Goodstein D."/>
            <person name="Graves T."/>
            <person name="Grigoriev I.V."/>
            <person name="Grimwood J."/>
            <person name="Kawashima T."/>
            <person name="Lindquist E."/>
            <person name="Lucas S.M."/>
            <person name="Mead P.E."/>
            <person name="Mitros T."/>
            <person name="Ogino H."/>
            <person name="Ohta Y."/>
            <person name="Poliakov A.V."/>
            <person name="Pollet N."/>
            <person name="Robert J."/>
            <person name="Salamov A."/>
            <person name="Sater A.K."/>
            <person name="Schmutz J."/>
            <person name="Terry A."/>
            <person name="Vize P.D."/>
            <person name="Warren W.C."/>
            <person name="Wells D."/>
            <person name="Wills A."/>
            <person name="Wilson R.K."/>
            <person name="Zimmerman L.B."/>
            <person name="Zorn A.M."/>
            <person name="Grainger R."/>
            <person name="Grammer T."/>
            <person name="Khokha M.K."/>
            <person name="Richardson P.M."/>
            <person name="Rokhsar D.S."/>
        </authorList>
    </citation>
    <scope>NUCLEOTIDE SEQUENCE [LARGE SCALE GENOMIC DNA]</scope>
    <source>
        <strain evidence="16">Nigerian</strain>
    </source>
</reference>
<dbReference type="PANTHER" id="PTHR21324:SF3">
    <property type="entry name" value="MODULATOR OF MACROAUTOPHAGY TMEM150B"/>
    <property type="match status" value="1"/>
</dbReference>
<keyword evidence="6 14" id="KW-0812">Transmembrane</keyword>
<keyword evidence="10 14" id="KW-0472">Membrane</keyword>
<dbReference type="Ensembl" id="ENSXETT00000107475">
    <property type="protein sequence ID" value="ENSXETP00000116389"/>
    <property type="gene ID" value="ENSXETG00000025504"/>
</dbReference>
<keyword evidence="8 14" id="KW-1133">Transmembrane helix</keyword>
<evidence type="ECO:0000256" key="4">
    <source>
        <dbReference type="ARBA" id="ARBA00006565"/>
    </source>
</evidence>
<evidence type="ECO:0000256" key="9">
    <source>
        <dbReference type="ARBA" id="ARBA00023006"/>
    </source>
</evidence>
<dbReference type="GO" id="GO:0006914">
    <property type="term" value="P:autophagy"/>
    <property type="evidence" value="ECO:0007669"/>
    <property type="project" value="UniProtKB-KW"/>
</dbReference>
<feature type="transmembrane region" description="Helical" evidence="14">
    <location>
        <begin position="105"/>
        <end position="126"/>
    </location>
</feature>
<evidence type="ECO:0000313" key="18">
    <source>
        <dbReference type="RefSeq" id="XP_017950877.1"/>
    </source>
</evidence>
<comment type="function">
    <text evidence="13">Modulator of macroautophagy that causes accumulation of autophagosomes under basal conditions and enhances autophagic flux. Represses cell death and promotes long-term clonogenic survival of cells grown in the absence of glucose in a macroautophagy-independent manner. May have some role in extracellular matrix engulfment or growth factor receptor recycling, both of which can modulate cell survival.</text>
</comment>
<evidence type="ECO:0000256" key="3">
    <source>
        <dbReference type="ARBA" id="ARBA00004651"/>
    </source>
</evidence>
<evidence type="ECO:0000256" key="1">
    <source>
        <dbReference type="ARBA" id="ARBA00004337"/>
    </source>
</evidence>
<evidence type="ECO:0000256" key="7">
    <source>
        <dbReference type="ARBA" id="ARBA00022753"/>
    </source>
</evidence>
<keyword evidence="17" id="KW-1185">Reference proteome</keyword>
<feature type="transmembrane region" description="Helical" evidence="14">
    <location>
        <begin position="12"/>
        <end position="45"/>
    </location>
</feature>